<feature type="domain" description="HTH myb-type" evidence="5">
    <location>
        <begin position="100"/>
        <end position="150"/>
    </location>
</feature>
<dbReference type="InParanoid" id="A0A674PGI2"/>
<feature type="region of interest" description="Disordered" evidence="3">
    <location>
        <begin position="1"/>
        <end position="28"/>
    </location>
</feature>
<proteinExistence type="predicted"/>
<feature type="domain" description="HTH myb-type" evidence="5">
    <location>
        <begin position="44"/>
        <end position="99"/>
    </location>
</feature>
<dbReference type="GO" id="GO:0045944">
    <property type="term" value="P:positive regulation of transcription by RNA polymerase II"/>
    <property type="evidence" value="ECO:0007669"/>
    <property type="project" value="TreeGrafter"/>
</dbReference>
<dbReference type="PANTHER" id="PTHR45614">
    <property type="entry name" value="MYB PROTEIN-RELATED"/>
    <property type="match status" value="1"/>
</dbReference>
<dbReference type="AlphaFoldDB" id="A0A674PGI2"/>
<dbReference type="InterPro" id="IPR017930">
    <property type="entry name" value="Myb_dom"/>
</dbReference>
<keyword evidence="2" id="KW-0238">DNA-binding</keyword>
<evidence type="ECO:0000259" key="5">
    <source>
        <dbReference type="PROSITE" id="PS51294"/>
    </source>
</evidence>
<protein>
    <recommendedName>
        <fullName evidence="8">V-myb avian myeloblastosis viral oncogene homolog-like 1</fullName>
    </recommendedName>
</protein>
<evidence type="ECO:0000256" key="1">
    <source>
        <dbReference type="ARBA" id="ARBA00022737"/>
    </source>
</evidence>
<dbReference type="InterPro" id="IPR001005">
    <property type="entry name" value="SANT/Myb"/>
</dbReference>
<dbReference type="PROSITE" id="PS50090">
    <property type="entry name" value="MYB_LIKE"/>
    <property type="match status" value="2"/>
</dbReference>
<feature type="domain" description="Myb-like" evidence="4">
    <location>
        <begin position="96"/>
        <end position="146"/>
    </location>
</feature>
<reference evidence="6" key="2">
    <citation type="submission" date="2025-08" db="UniProtKB">
        <authorList>
            <consortium name="Ensembl"/>
        </authorList>
    </citation>
    <scope>IDENTIFICATION</scope>
</reference>
<dbReference type="Pfam" id="PF13921">
    <property type="entry name" value="Myb_DNA-bind_6"/>
    <property type="match status" value="1"/>
</dbReference>
<dbReference type="PANTHER" id="PTHR45614:SF30">
    <property type="entry name" value="MYB-RELATED PROTEIN B"/>
    <property type="match status" value="1"/>
</dbReference>
<dbReference type="InterPro" id="IPR050560">
    <property type="entry name" value="MYB_TF"/>
</dbReference>
<feature type="compositionally biased region" description="Polar residues" evidence="3">
    <location>
        <begin position="290"/>
        <end position="302"/>
    </location>
</feature>
<dbReference type="PROSITE" id="PS51294">
    <property type="entry name" value="HTH_MYB"/>
    <property type="match status" value="2"/>
</dbReference>
<evidence type="ECO:0000313" key="7">
    <source>
        <dbReference type="Proteomes" id="UP000005226"/>
    </source>
</evidence>
<feature type="compositionally biased region" description="Low complexity" evidence="3">
    <location>
        <begin position="166"/>
        <end position="175"/>
    </location>
</feature>
<name>A0A674PGI2_TAKRU</name>
<accession>A0A674PGI2</accession>
<feature type="region of interest" description="Disordered" evidence="3">
    <location>
        <begin position="161"/>
        <end position="195"/>
    </location>
</feature>
<feature type="region of interest" description="Disordered" evidence="3">
    <location>
        <begin position="290"/>
        <end position="331"/>
    </location>
</feature>
<feature type="compositionally biased region" description="Basic residues" evidence="3">
    <location>
        <begin position="1"/>
        <end position="10"/>
    </location>
</feature>
<dbReference type="Ensembl" id="ENSTRUT00000087387.1">
    <property type="protein sequence ID" value="ENSTRUP00000084770.1"/>
    <property type="gene ID" value="ENSTRUG00000021051.2"/>
</dbReference>
<keyword evidence="7" id="KW-1185">Reference proteome</keyword>
<dbReference type="GeneTree" id="ENSGT00940000156248"/>
<dbReference type="FunFam" id="1.10.10.60:FF:000010">
    <property type="entry name" value="Transcriptional activator Myb isoform A"/>
    <property type="match status" value="1"/>
</dbReference>
<dbReference type="SUPFAM" id="SSF46689">
    <property type="entry name" value="Homeodomain-like"/>
    <property type="match status" value="1"/>
</dbReference>
<keyword evidence="1" id="KW-0677">Repeat</keyword>
<sequence>MSSRSRRSYRLGHERCNGRASRRTLQKPKWAKSKAQQRWQQIINEELIKGPWTAEEDQKVIDLVEKFGTKRWSLIAKHVHSRNGKQIRERWHNHLNPAVKKSSWTPEEDRVICQAQRMLGNRWADISKLLPGRTDNAIKNHWNSTLKRKVHDDGYLQALHLDSRPSSSSSSSSSSTVLGYRRCPPPHTPSVPLQDRNVSRYTCKPQGGHAHQACPVCIPASLPGSSCAPSLYSLKAPMKNESWSHSPLPASGPYADDDPPLVIDMCRSDDEPLLGADDMASSMDFTSPWSRTTGALSCSPSQDVHGVQRLPAVSAGVSDTSDQQHGSDLLE</sequence>
<dbReference type="Gene3D" id="1.10.10.60">
    <property type="entry name" value="Homeodomain-like"/>
    <property type="match status" value="2"/>
</dbReference>
<reference evidence="6" key="3">
    <citation type="submission" date="2025-09" db="UniProtKB">
        <authorList>
            <consortium name="Ensembl"/>
        </authorList>
    </citation>
    <scope>IDENTIFICATION</scope>
</reference>
<feature type="compositionally biased region" description="Polar residues" evidence="3">
    <location>
        <begin position="317"/>
        <end position="331"/>
    </location>
</feature>
<gene>
    <name evidence="6" type="primary">LOC105416235</name>
</gene>
<dbReference type="GO" id="GO:0000978">
    <property type="term" value="F:RNA polymerase II cis-regulatory region sequence-specific DNA binding"/>
    <property type="evidence" value="ECO:0007669"/>
    <property type="project" value="TreeGrafter"/>
</dbReference>
<dbReference type="CDD" id="cd00167">
    <property type="entry name" value="SANT"/>
    <property type="match status" value="2"/>
</dbReference>
<dbReference type="InterPro" id="IPR009057">
    <property type="entry name" value="Homeodomain-like_sf"/>
</dbReference>
<reference evidence="6 7" key="1">
    <citation type="journal article" date="2011" name="Genome Biol. Evol.">
        <title>Integration of the genetic map and genome assembly of fugu facilitates insights into distinct features of genome evolution in teleosts and mammals.</title>
        <authorList>
            <person name="Kai W."/>
            <person name="Kikuchi K."/>
            <person name="Tohari S."/>
            <person name="Chew A.K."/>
            <person name="Tay A."/>
            <person name="Fujiwara A."/>
            <person name="Hosoya S."/>
            <person name="Suetake H."/>
            <person name="Naruse K."/>
            <person name="Brenner S."/>
            <person name="Suzuki Y."/>
            <person name="Venkatesh B."/>
        </authorList>
    </citation>
    <scope>NUCLEOTIDE SEQUENCE [LARGE SCALE GENOMIC DNA]</scope>
</reference>
<dbReference type="Proteomes" id="UP000005226">
    <property type="component" value="Chromosome 22"/>
</dbReference>
<dbReference type="SMART" id="SM00717">
    <property type="entry name" value="SANT"/>
    <property type="match status" value="2"/>
</dbReference>
<evidence type="ECO:0000313" key="6">
    <source>
        <dbReference type="Ensembl" id="ENSTRUP00000084770.1"/>
    </source>
</evidence>
<organism evidence="6 7">
    <name type="scientific">Takifugu rubripes</name>
    <name type="common">Japanese pufferfish</name>
    <name type="synonym">Fugu rubripes</name>
    <dbReference type="NCBI Taxonomy" id="31033"/>
    <lineage>
        <taxon>Eukaryota</taxon>
        <taxon>Metazoa</taxon>
        <taxon>Chordata</taxon>
        <taxon>Craniata</taxon>
        <taxon>Vertebrata</taxon>
        <taxon>Euteleostomi</taxon>
        <taxon>Actinopterygii</taxon>
        <taxon>Neopterygii</taxon>
        <taxon>Teleostei</taxon>
        <taxon>Neoteleostei</taxon>
        <taxon>Acanthomorphata</taxon>
        <taxon>Eupercaria</taxon>
        <taxon>Tetraodontiformes</taxon>
        <taxon>Tetradontoidea</taxon>
        <taxon>Tetraodontidae</taxon>
        <taxon>Takifugu</taxon>
    </lineage>
</organism>
<feature type="domain" description="Myb-like" evidence="4">
    <location>
        <begin position="44"/>
        <end position="95"/>
    </location>
</feature>
<evidence type="ECO:0000256" key="2">
    <source>
        <dbReference type="ARBA" id="ARBA00023125"/>
    </source>
</evidence>
<evidence type="ECO:0000256" key="3">
    <source>
        <dbReference type="SAM" id="MobiDB-lite"/>
    </source>
</evidence>
<dbReference type="GO" id="GO:0005634">
    <property type="term" value="C:nucleus"/>
    <property type="evidence" value="ECO:0007669"/>
    <property type="project" value="UniProtKB-ARBA"/>
</dbReference>
<dbReference type="GO" id="GO:0000278">
    <property type="term" value="P:mitotic cell cycle"/>
    <property type="evidence" value="ECO:0007669"/>
    <property type="project" value="TreeGrafter"/>
</dbReference>
<dbReference type="GO" id="GO:0000981">
    <property type="term" value="F:DNA-binding transcription factor activity, RNA polymerase II-specific"/>
    <property type="evidence" value="ECO:0007669"/>
    <property type="project" value="TreeGrafter"/>
</dbReference>
<evidence type="ECO:0000259" key="4">
    <source>
        <dbReference type="PROSITE" id="PS50090"/>
    </source>
</evidence>
<evidence type="ECO:0008006" key="8">
    <source>
        <dbReference type="Google" id="ProtNLM"/>
    </source>
</evidence>